<keyword evidence="2" id="KW-0808">Transferase</keyword>
<dbReference type="PROSITE" id="PS51186">
    <property type="entry name" value="GNAT"/>
    <property type="match status" value="1"/>
</dbReference>
<dbReference type="Gene3D" id="3.40.630.30">
    <property type="match status" value="1"/>
</dbReference>
<comment type="caution">
    <text evidence="2">The sequence shown here is derived from an EMBL/GenBank/DDBJ whole genome shotgun (WGS) entry which is preliminary data.</text>
</comment>
<protein>
    <submittedName>
        <fullName evidence="2">GNAT family N-acetyltransferase</fullName>
        <ecNumber evidence="2">2.3.1.-</ecNumber>
    </submittedName>
</protein>
<dbReference type="SUPFAM" id="SSF55729">
    <property type="entry name" value="Acyl-CoA N-acyltransferases (Nat)"/>
    <property type="match status" value="1"/>
</dbReference>
<reference evidence="3" key="1">
    <citation type="journal article" date="2019" name="Int. J. Syst. Evol. Microbiol.">
        <title>The Global Catalogue of Microorganisms (GCM) 10K type strain sequencing project: providing services to taxonomists for standard genome sequencing and annotation.</title>
        <authorList>
            <consortium name="The Broad Institute Genomics Platform"/>
            <consortium name="The Broad Institute Genome Sequencing Center for Infectious Disease"/>
            <person name="Wu L."/>
            <person name="Ma J."/>
        </authorList>
    </citation>
    <scope>NUCLEOTIDE SEQUENCE [LARGE SCALE GENOMIC DNA]</scope>
    <source>
        <strain evidence="3">CCUG 62945</strain>
    </source>
</reference>
<dbReference type="Proteomes" id="UP001596473">
    <property type="component" value="Unassembled WGS sequence"/>
</dbReference>
<sequence>MSTVSSDLLSILPYRQTSGQVRRDIALLMHRVWPDQSAPSQGETVPEEHDPALDALSCFIYRGNRLLSYAAVLNFTLSHAGQTFRVAALSCVATDPAYQKQGLSSLVVSTVTRCIENSHADIGLFTCDPPLASFYAKAGWPAVSGVAVIGSHDTGALSSTELGKVVLLRMLSEHASDHAAAFANTTLALGLPLGQFV</sequence>
<dbReference type="EC" id="2.3.1.-" evidence="2"/>
<feature type="domain" description="N-acetyltransferase" evidence="1">
    <location>
        <begin position="12"/>
        <end position="172"/>
    </location>
</feature>
<name>A0ABW2QZT2_9NEIS</name>
<evidence type="ECO:0000313" key="3">
    <source>
        <dbReference type="Proteomes" id="UP001596473"/>
    </source>
</evidence>
<dbReference type="InterPro" id="IPR016181">
    <property type="entry name" value="Acyl_CoA_acyltransferase"/>
</dbReference>
<dbReference type="Pfam" id="PF13527">
    <property type="entry name" value="Acetyltransf_9"/>
    <property type="match status" value="1"/>
</dbReference>
<evidence type="ECO:0000313" key="2">
    <source>
        <dbReference type="EMBL" id="MFC7421045.1"/>
    </source>
</evidence>
<keyword evidence="2" id="KW-0012">Acyltransferase</keyword>
<proteinExistence type="predicted"/>
<dbReference type="GO" id="GO:0016746">
    <property type="term" value="F:acyltransferase activity"/>
    <property type="evidence" value="ECO:0007669"/>
    <property type="project" value="UniProtKB-KW"/>
</dbReference>
<accession>A0ABW2QZT2</accession>
<gene>
    <name evidence="2" type="ORF">ACFQNF_14365</name>
</gene>
<dbReference type="EMBL" id="JBHTBQ010000033">
    <property type="protein sequence ID" value="MFC7421045.1"/>
    <property type="molecule type" value="Genomic_DNA"/>
</dbReference>
<dbReference type="RefSeq" id="WP_380188622.1">
    <property type="nucleotide sequence ID" value="NZ_JBHTBQ010000033.1"/>
</dbReference>
<dbReference type="InterPro" id="IPR000182">
    <property type="entry name" value="GNAT_dom"/>
</dbReference>
<organism evidence="2 3">
    <name type="scientific">Iodobacter arcticus</name>
    <dbReference type="NCBI Taxonomy" id="590593"/>
    <lineage>
        <taxon>Bacteria</taxon>
        <taxon>Pseudomonadati</taxon>
        <taxon>Pseudomonadota</taxon>
        <taxon>Betaproteobacteria</taxon>
        <taxon>Neisseriales</taxon>
        <taxon>Chitinibacteraceae</taxon>
        <taxon>Iodobacter</taxon>
    </lineage>
</organism>
<evidence type="ECO:0000259" key="1">
    <source>
        <dbReference type="PROSITE" id="PS51186"/>
    </source>
</evidence>
<keyword evidence="3" id="KW-1185">Reference proteome</keyword>